<proteinExistence type="predicted"/>
<feature type="transmembrane region" description="Helical" evidence="2">
    <location>
        <begin position="756"/>
        <end position="776"/>
    </location>
</feature>
<evidence type="ECO:0000256" key="1">
    <source>
        <dbReference type="SAM" id="MobiDB-lite"/>
    </source>
</evidence>
<feature type="transmembrane region" description="Helical" evidence="2">
    <location>
        <begin position="672"/>
        <end position="703"/>
    </location>
</feature>
<feature type="transmembrane region" description="Helical" evidence="2">
    <location>
        <begin position="724"/>
        <end position="744"/>
    </location>
</feature>
<organism evidence="4 5">
    <name type="scientific">Microlunatus phosphovorus (strain ATCC 700054 / DSM 10555 / JCM 9379 / NBRC 101784 / NCIMB 13414 / VKM Ac-1990 / NM-1)</name>
    <dbReference type="NCBI Taxonomy" id="1032480"/>
    <lineage>
        <taxon>Bacteria</taxon>
        <taxon>Bacillati</taxon>
        <taxon>Actinomycetota</taxon>
        <taxon>Actinomycetes</taxon>
        <taxon>Propionibacteriales</taxon>
        <taxon>Propionibacteriaceae</taxon>
        <taxon>Microlunatus</taxon>
    </lineage>
</organism>
<keyword evidence="2" id="KW-0472">Membrane</keyword>
<feature type="region of interest" description="Disordered" evidence="1">
    <location>
        <begin position="69"/>
        <end position="90"/>
    </location>
</feature>
<feature type="transmembrane region" description="Helical" evidence="2">
    <location>
        <begin position="523"/>
        <end position="543"/>
    </location>
</feature>
<feature type="transmembrane region" description="Helical" evidence="2">
    <location>
        <begin position="783"/>
        <end position="803"/>
    </location>
</feature>
<keyword evidence="2" id="KW-1133">Transmembrane helix</keyword>
<dbReference type="PANTHER" id="PTHR34211:SF3">
    <property type="entry name" value="CALCINEURIN-LIKE METALLO-PHOSPHOESTERASE SUPERFAMILY PROTEIN"/>
    <property type="match status" value="1"/>
</dbReference>
<feature type="transmembrane region" description="Helical" evidence="2">
    <location>
        <begin position="563"/>
        <end position="582"/>
    </location>
</feature>
<evidence type="ECO:0000256" key="2">
    <source>
        <dbReference type="SAM" id="Phobius"/>
    </source>
</evidence>
<feature type="domain" description="Calcineurin-like phosphoesterase" evidence="3">
    <location>
        <begin position="111"/>
        <end position="207"/>
    </location>
</feature>
<feature type="transmembrane region" description="Helical" evidence="2">
    <location>
        <begin position="462"/>
        <end position="484"/>
    </location>
</feature>
<accession>F5XNZ6</accession>
<gene>
    <name evidence="4" type="ordered locus">MLP_36220</name>
</gene>
<feature type="transmembrane region" description="Helical" evidence="2">
    <location>
        <begin position="434"/>
        <end position="456"/>
    </location>
</feature>
<feature type="transmembrane region" description="Helical" evidence="2">
    <location>
        <begin position="638"/>
        <end position="660"/>
    </location>
</feature>
<dbReference type="PANTHER" id="PTHR34211">
    <property type="entry name" value="CALCINEURIN-LIKE METALLO-PHOSPHOESTERASE SUPERFAMILY PROTEIN"/>
    <property type="match status" value="1"/>
</dbReference>
<keyword evidence="5" id="KW-1185">Reference proteome</keyword>
<dbReference type="AlphaFoldDB" id="F5XNZ6"/>
<dbReference type="RefSeq" id="WP_013864485.1">
    <property type="nucleotide sequence ID" value="NC_015635.1"/>
</dbReference>
<dbReference type="HOGENOM" id="CLU_301066_0_0_11"/>
<sequence>MHVRVDDDLDPEPSDWRAAERLLKDHPTRWGSLSWISARSLIDSVNDALGRASDGLVDQLRQAWVEQIRSDPKRPSRPDPEWPQPAGRAYSDLPVDELADWLIIDRKGAERFLVVGDTGEQDPSQYVVSPAIAAAANAGCDFVVIMSDVIYPAGDVDDYVDGLYRPYRTPEPDDNSKVKFLVKPPIIALPGNHDWYDGLAGFMYHFVDQQPLPSAAYAPTRETWIWSRLIRVLWRRPRPARAEARHRHESHPITQSFDKTYAINQPGPYFAIRMPHLLLVCIDTGIGGNIDEQQWDWLERISRLTGPKVLLTGKPLVVNGKIVPCYIGHRRSARKADSVWNLVIDKDYEYIATLGGDTHNYQKYERKQTQGFPQYHLVSGGGGAFTHATHPNVSLDRDARFQDDLQPDPAKPRSVFPSYETSLRFFADLLVPSVVRTLLFLLLIVLGGLVVLGLQLTGLADAIPTVTTGAVLCLLAIGAIRLLLTKRITRETTVARVLAPVGGFLLGIVTAGVAQALDPEHFSLYFTWWAVLTGYNCVVSAALRRSGWWLPKADFRRTLPTWVFAVGLVLLSLVSAGLAYAASAEPSWGAIAAAGLIPLVVGAIGYVIRAKHQVAVTEDQQTWRIKVRNWLVKNWNRLGMVLAPAVPLSVAIIVLCQLTQAVGRSWLVTGAVAGVGLTLGLVAAAGVVVLAATEALAVVAASVPRPRGLTKLERKRWSWGRVSAVTHHLPSPVLLAGTVAWIVYCAGDSPVNRAASGLPLVIFTTVGLLLFVGWLRRRFHRRYLLAIVIAFVGIVALVLSQAFVVGQPVMDPLLRDWPSQVVLGTLVVLVALLTSVTLGHMSFLNAQLLLRPSYWKGPYFETNEQAARFIEVRLGIPPGTLYADPPATPTDEPAVRPADIPLKAWTAGRITWPGLGEPGGPLQSKVSEVFSSDTPPFHKNFLTLESTADELVITVHRVAVPDPDAADPPAPYPPQPWKFWCLVHIGRGPDARRR</sequence>
<keyword evidence="2" id="KW-0812">Transmembrane</keyword>
<dbReference type="OrthoDB" id="500534at2"/>
<dbReference type="Pfam" id="PF00149">
    <property type="entry name" value="Metallophos"/>
    <property type="match status" value="1"/>
</dbReference>
<evidence type="ECO:0000313" key="5">
    <source>
        <dbReference type="Proteomes" id="UP000007947"/>
    </source>
</evidence>
<feature type="transmembrane region" description="Helical" evidence="2">
    <location>
        <begin position="588"/>
        <end position="608"/>
    </location>
</feature>
<dbReference type="EMBL" id="AP012204">
    <property type="protein sequence ID" value="BAK36636.1"/>
    <property type="molecule type" value="Genomic_DNA"/>
</dbReference>
<protein>
    <recommendedName>
        <fullName evidence="3">Calcineurin-like phosphoesterase domain-containing protein</fullName>
    </recommendedName>
</protein>
<dbReference type="Proteomes" id="UP000007947">
    <property type="component" value="Chromosome"/>
</dbReference>
<dbReference type="InterPro" id="IPR004843">
    <property type="entry name" value="Calcineurin-like_PHP"/>
</dbReference>
<feature type="transmembrane region" description="Helical" evidence="2">
    <location>
        <begin position="823"/>
        <end position="846"/>
    </location>
</feature>
<feature type="transmembrane region" description="Helical" evidence="2">
    <location>
        <begin position="496"/>
        <end position="517"/>
    </location>
</feature>
<evidence type="ECO:0000313" key="4">
    <source>
        <dbReference type="EMBL" id="BAK36636.1"/>
    </source>
</evidence>
<dbReference type="STRING" id="1032480.MLP_36220"/>
<name>F5XNZ6_MICPN</name>
<dbReference type="SUPFAM" id="SSF56300">
    <property type="entry name" value="Metallo-dependent phosphatases"/>
    <property type="match status" value="1"/>
</dbReference>
<evidence type="ECO:0000259" key="3">
    <source>
        <dbReference type="Pfam" id="PF00149"/>
    </source>
</evidence>
<dbReference type="KEGG" id="mph:MLP_36220"/>
<dbReference type="Gene3D" id="3.60.21.10">
    <property type="match status" value="1"/>
</dbReference>
<feature type="compositionally biased region" description="Basic and acidic residues" evidence="1">
    <location>
        <begin position="69"/>
        <end position="80"/>
    </location>
</feature>
<reference evidence="4 5" key="1">
    <citation type="submission" date="2011-05" db="EMBL/GenBank/DDBJ databases">
        <title>Whole genome sequence of Microlunatus phosphovorus NM-1.</title>
        <authorList>
            <person name="Hosoyama A."/>
            <person name="Sasaki K."/>
            <person name="Harada T."/>
            <person name="Igarashi R."/>
            <person name="Kawakoshi A."/>
            <person name="Sasagawa M."/>
            <person name="Fukada J."/>
            <person name="Nakamura S."/>
            <person name="Katano Y."/>
            <person name="Hanada S."/>
            <person name="Kamagata Y."/>
            <person name="Nakamura N."/>
            <person name="Yamazaki S."/>
            <person name="Fujita N."/>
        </authorList>
    </citation>
    <scope>NUCLEOTIDE SEQUENCE [LARGE SCALE GENOMIC DNA]</scope>
    <source>
        <strain evidence="5">ATCC 700054 / DSM 10555 / JCM 9379 / NBRC 101784 / NCIMB 13414 / VKM Ac-1990 / NM-1</strain>
    </source>
</reference>
<dbReference type="eggNOG" id="COG1409">
    <property type="taxonomic scope" value="Bacteria"/>
</dbReference>
<dbReference type="InterPro" id="IPR029052">
    <property type="entry name" value="Metallo-depent_PP-like"/>
</dbReference>